<dbReference type="Gene3D" id="3.40.50.300">
    <property type="entry name" value="P-loop containing nucleotide triphosphate hydrolases"/>
    <property type="match status" value="1"/>
</dbReference>
<sequence>MPVIIAANPKGGAGKSTTTLILGQTLAALGASVSIIDADPNHPIVDWRSGNSKLALDVIGDANESSIIAQIKAENMKKQFVFVDLEGTASRLVSRAISRADLVLIPLQASGVDARQASRAISLIHEEEEALDGRQIPFRVLLTRTSPIIKTRIEKEILGSLEAAELPILRTALNERQAFKAIFVRRLALHELDPTQVNGLPEAIQNANALAEELVNVLTDAKTHQKETVNV</sequence>
<accession>A0AAW9DK64</accession>
<dbReference type="EMBL" id="JAWXYB010000006">
    <property type="protein sequence ID" value="MDX5929428.1"/>
    <property type="molecule type" value="Genomic_DNA"/>
</dbReference>
<dbReference type="InterPro" id="IPR050678">
    <property type="entry name" value="DNA_Partitioning_ATPase"/>
</dbReference>
<evidence type="ECO:0000313" key="1">
    <source>
        <dbReference type="EMBL" id="MDX5929428.1"/>
    </source>
</evidence>
<dbReference type="PANTHER" id="PTHR13696">
    <property type="entry name" value="P-LOOP CONTAINING NUCLEOSIDE TRIPHOSPHATE HYDROLASE"/>
    <property type="match status" value="1"/>
</dbReference>
<dbReference type="PIRSF" id="PIRSF009320">
    <property type="entry name" value="Nuc_binding_HP_1000"/>
    <property type="match status" value="1"/>
</dbReference>
<dbReference type="Proteomes" id="UP001279553">
    <property type="component" value="Unassembled WGS sequence"/>
</dbReference>
<dbReference type="CDD" id="cd02042">
    <property type="entry name" value="ParAB_family"/>
    <property type="match status" value="1"/>
</dbReference>
<dbReference type="Pfam" id="PF07015">
    <property type="entry name" value="VirC1"/>
    <property type="match status" value="1"/>
</dbReference>
<dbReference type="InterPro" id="IPR009744">
    <property type="entry name" value="VirC1"/>
</dbReference>
<organism evidence="1 2">
    <name type="scientific">Acidiphilium acidophilum</name>
    <name type="common">Thiobacillus acidophilus</name>
    <dbReference type="NCBI Taxonomy" id="76588"/>
    <lineage>
        <taxon>Bacteria</taxon>
        <taxon>Pseudomonadati</taxon>
        <taxon>Pseudomonadota</taxon>
        <taxon>Alphaproteobacteria</taxon>
        <taxon>Acetobacterales</taxon>
        <taxon>Acidocellaceae</taxon>
        <taxon>Acidiphilium</taxon>
    </lineage>
</organism>
<gene>
    <name evidence="1" type="ORF">SIL87_01430</name>
</gene>
<reference evidence="1 2" key="1">
    <citation type="submission" date="2023-11" db="EMBL/GenBank/DDBJ databases">
        <title>MicrobeMod: A computational toolkit for identifying prokaryotic methylation and restriction-modification with nanopore sequencing.</title>
        <authorList>
            <person name="Crits-Christoph A."/>
            <person name="Kang S.C."/>
            <person name="Lee H."/>
            <person name="Ostrov N."/>
        </authorList>
    </citation>
    <scope>NUCLEOTIDE SEQUENCE [LARGE SCALE GENOMIC DNA]</scope>
    <source>
        <strain evidence="1 2">DSMZ 700</strain>
    </source>
</reference>
<name>A0AAW9DK64_ACIAO</name>
<dbReference type="SUPFAM" id="SSF52540">
    <property type="entry name" value="P-loop containing nucleoside triphosphate hydrolases"/>
    <property type="match status" value="1"/>
</dbReference>
<evidence type="ECO:0000313" key="2">
    <source>
        <dbReference type="Proteomes" id="UP001279553"/>
    </source>
</evidence>
<protein>
    <submittedName>
        <fullName evidence="1">ParA family protein</fullName>
    </submittedName>
</protein>
<dbReference type="AlphaFoldDB" id="A0AAW9DK64"/>
<dbReference type="InterPro" id="IPR027417">
    <property type="entry name" value="P-loop_NTPase"/>
</dbReference>
<comment type="caution">
    <text evidence="1">The sequence shown here is derived from an EMBL/GenBank/DDBJ whole genome shotgun (WGS) entry which is preliminary data.</text>
</comment>
<proteinExistence type="predicted"/>
<dbReference type="PANTHER" id="PTHR13696:SF96">
    <property type="entry name" value="COBQ_COBB_MIND_PARA NUCLEOTIDE BINDING DOMAIN-CONTAINING PROTEIN"/>
    <property type="match status" value="1"/>
</dbReference>
<keyword evidence="2" id="KW-1185">Reference proteome</keyword>
<dbReference type="RefSeq" id="WP_319612503.1">
    <property type="nucleotide sequence ID" value="NZ_JAWXYB010000006.1"/>
</dbReference>